<proteinExistence type="inferred from homology"/>
<dbReference type="PROSITE" id="PS50084">
    <property type="entry name" value="KH_TYPE_1"/>
    <property type="match status" value="4"/>
</dbReference>
<protein>
    <submittedName>
        <fullName evidence="9">Insulin-like growth factor 2 mRNA binding protein 3</fullName>
    </submittedName>
</protein>
<evidence type="ECO:0000256" key="1">
    <source>
        <dbReference type="ARBA" id="ARBA00009094"/>
    </source>
</evidence>
<gene>
    <name evidence="9" type="primary">IGF2BP3</name>
</gene>
<dbReference type="SMART" id="SM00360">
    <property type="entry name" value="RRM"/>
    <property type="match status" value="1"/>
</dbReference>
<name>A0A8C4ZUS4_GADMO</name>
<dbReference type="SUPFAM" id="SSF54928">
    <property type="entry name" value="RNA-binding domain, RBD"/>
    <property type="match status" value="1"/>
</dbReference>
<reference evidence="9" key="2">
    <citation type="submission" date="2025-09" db="UniProtKB">
        <authorList>
            <consortium name="Ensembl"/>
        </authorList>
    </citation>
    <scope>IDENTIFICATION</scope>
</reference>
<dbReference type="PANTHER" id="PTHR10288">
    <property type="entry name" value="KH DOMAIN CONTAINING RNA BINDING PROTEIN"/>
    <property type="match status" value="1"/>
</dbReference>
<dbReference type="InterPro" id="IPR035979">
    <property type="entry name" value="RBD_domain_sf"/>
</dbReference>
<evidence type="ECO:0000256" key="7">
    <source>
        <dbReference type="SAM" id="MobiDB-lite"/>
    </source>
</evidence>
<evidence type="ECO:0000313" key="10">
    <source>
        <dbReference type="Proteomes" id="UP000694546"/>
    </source>
</evidence>
<accession>A0A8C4ZUS4</accession>
<dbReference type="InterPro" id="IPR012677">
    <property type="entry name" value="Nucleotide-bd_a/b_plait_sf"/>
</dbReference>
<dbReference type="Gene3D" id="3.30.1370.10">
    <property type="entry name" value="K Homology domain, type 1"/>
    <property type="match status" value="2"/>
</dbReference>
<dbReference type="InterPro" id="IPR004088">
    <property type="entry name" value="KH_dom_type_1"/>
</dbReference>
<dbReference type="SUPFAM" id="SSF54791">
    <property type="entry name" value="Eukaryotic type KH-domain (KH-domain type I)"/>
    <property type="match status" value="4"/>
</dbReference>
<dbReference type="GO" id="GO:0005737">
    <property type="term" value="C:cytoplasm"/>
    <property type="evidence" value="ECO:0007669"/>
    <property type="project" value="UniProtKB-SubCell"/>
</dbReference>
<dbReference type="Pfam" id="PF00013">
    <property type="entry name" value="KH_1"/>
    <property type="match status" value="4"/>
</dbReference>
<dbReference type="Gene3D" id="3.30.310.210">
    <property type="match status" value="1"/>
</dbReference>
<keyword evidence="2" id="KW-0813">Transport</keyword>
<dbReference type="GeneTree" id="ENSGT00940000154957"/>
<dbReference type="Ensembl" id="ENSGMOT00000073487.1">
    <property type="protein sequence ID" value="ENSGMOP00000022189.1"/>
    <property type="gene ID" value="ENSGMOG00000013764.2"/>
</dbReference>
<feature type="region of interest" description="Disordered" evidence="7">
    <location>
        <begin position="510"/>
        <end position="535"/>
    </location>
</feature>
<dbReference type="InterPro" id="IPR036612">
    <property type="entry name" value="KH_dom_type_1_sf"/>
</dbReference>
<evidence type="ECO:0000256" key="4">
    <source>
        <dbReference type="ARBA" id="ARBA00022816"/>
    </source>
</evidence>
<evidence type="ECO:0000256" key="6">
    <source>
        <dbReference type="PROSITE-ProRule" id="PRU00176"/>
    </source>
</evidence>
<dbReference type="PROSITE" id="PS50102">
    <property type="entry name" value="RRM"/>
    <property type="match status" value="1"/>
</dbReference>
<dbReference type="GO" id="GO:0005634">
    <property type="term" value="C:nucleus"/>
    <property type="evidence" value="ECO:0007669"/>
    <property type="project" value="UniProtKB-SubCell"/>
</dbReference>
<keyword evidence="4" id="KW-0509">mRNA transport</keyword>
<feature type="compositionally biased region" description="Pro residues" evidence="7">
    <location>
        <begin position="517"/>
        <end position="527"/>
    </location>
</feature>
<dbReference type="GO" id="GO:0051028">
    <property type="term" value="P:mRNA transport"/>
    <property type="evidence" value="ECO:0007669"/>
    <property type="project" value="UniProtKB-KW"/>
</dbReference>
<evidence type="ECO:0000256" key="2">
    <source>
        <dbReference type="ARBA" id="ARBA00022448"/>
    </source>
</evidence>
<keyword evidence="10" id="KW-1185">Reference proteome</keyword>
<reference evidence="9" key="1">
    <citation type="submission" date="2025-08" db="UniProtKB">
        <authorList>
            <consortium name="Ensembl"/>
        </authorList>
    </citation>
    <scope>IDENTIFICATION</scope>
</reference>
<keyword evidence="3" id="KW-0677">Repeat</keyword>
<dbReference type="InterPro" id="IPR000504">
    <property type="entry name" value="RRM_dom"/>
</dbReference>
<comment type="similarity">
    <text evidence="1">Belongs to the RRM IMP/VICKZ family.</text>
</comment>
<sequence length="535" mass="59103">MNKLYIGNLGEQASVEDLQGIFGERHLKHSAFLLKTGYAFVDCPDEKIAMKAIDILSGKVELHGKVLEVEFSVPKRQRSCKLQVRNIPPHLQWEVSCNGRARWQFTFEPSTPSMKHLLASQNEKQMAMEKLNGFMLEDFALKVSYIPDEAAAAADTPPAGGRRGFPPRGPPRAGSPSMGARPRLQSDVPLRILVPTQFVGAIIGKEGATIRNITKQTHSKIDIHRKENAGAAEKPITVHSTPDGCSNACKTIMEIMLKEAVDTKFTEEIPLKILAHNNFVGRLIGKEGRNLKKIEQDTETKITISPLQDLTLYNPERTITVKGSIEACARAEEEVMKKVRESYENDVAAMNVSESETVHLFIPAAAVGAIIGKQGQHIKQLSRFACASIKIAQADPLDAKQRMVILVGPPEAQFKAQGRIFGKLKEENFFGPKEEVKLEAHILVPSFAAGRVIGKGGKTVNELQNLTSAEVVVPRDQTPDENDQVIVKIIGHFYSSQLAQRKIQEILAQVRRQQQPKPSPGAQPPQPRRSLGDRK</sequence>
<dbReference type="GO" id="GO:0006417">
    <property type="term" value="P:regulation of translation"/>
    <property type="evidence" value="ECO:0007669"/>
    <property type="project" value="UniProtKB-KW"/>
</dbReference>
<dbReference type="Proteomes" id="UP000694546">
    <property type="component" value="Chromosome 22"/>
</dbReference>
<feature type="compositionally biased region" description="Low complexity" evidence="7">
    <location>
        <begin position="152"/>
        <end position="177"/>
    </location>
</feature>
<dbReference type="GO" id="GO:0003723">
    <property type="term" value="F:RNA binding"/>
    <property type="evidence" value="ECO:0007669"/>
    <property type="project" value="UniProtKB-UniRule"/>
</dbReference>
<dbReference type="Gene3D" id="3.30.70.330">
    <property type="match status" value="1"/>
</dbReference>
<evidence type="ECO:0000256" key="3">
    <source>
        <dbReference type="ARBA" id="ARBA00022737"/>
    </source>
</evidence>
<evidence type="ECO:0000313" key="9">
    <source>
        <dbReference type="Ensembl" id="ENSGMOP00000022189.1"/>
    </source>
</evidence>
<keyword evidence="6" id="KW-0694">RNA-binding</keyword>
<evidence type="ECO:0000259" key="8">
    <source>
        <dbReference type="PROSITE" id="PS50102"/>
    </source>
</evidence>
<dbReference type="AlphaFoldDB" id="A0A8C4ZUS4"/>
<dbReference type="InterPro" id="IPR004087">
    <property type="entry name" value="KH_dom"/>
</dbReference>
<evidence type="ECO:0000256" key="5">
    <source>
        <dbReference type="ARBA" id="ARBA00022845"/>
    </source>
</evidence>
<dbReference type="SMART" id="SM00322">
    <property type="entry name" value="KH"/>
    <property type="match status" value="4"/>
</dbReference>
<keyword evidence="5" id="KW-0810">Translation regulation</keyword>
<organism evidence="9 10">
    <name type="scientific">Gadus morhua</name>
    <name type="common">Atlantic cod</name>
    <dbReference type="NCBI Taxonomy" id="8049"/>
    <lineage>
        <taxon>Eukaryota</taxon>
        <taxon>Metazoa</taxon>
        <taxon>Chordata</taxon>
        <taxon>Craniata</taxon>
        <taxon>Vertebrata</taxon>
        <taxon>Euteleostomi</taxon>
        <taxon>Actinopterygii</taxon>
        <taxon>Neopterygii</taxon>
        <taxon>Teleostei</taxon>
        <taxon>Neoteleostei</taxon>
        <taxon>Acanthomorphata</taxon>
        <taxon>Zeiogadaria</taxon>
        <taxon>Gadariae</taxon>
        <taxon>Gadiformes</taxon>
        <taxon>Gadoidei</taxon>
        <taxon>Gadidae</taxon>
        <taxon>Gadus</taxon>
    </lineage>
</organism>
<feature type="region of interest" description="Disordered" evidence="7">
    <location>
        <begin position="152"/>
        <end position="183"/>
    </location>
</feature>
<feature type="domain" description="RRM" evidence="8">
    <location>
        <begin position="2"/>
        <end position="74"/>
    </location>
</feature>